<dbReference type="PRINTS" id="PR00146">
    <property type="entry name" value="DHPICSNTHASE"/>
</dbReference>
<evidence type="ECO:0000256" key="2">
    <source>
        <dbReference type="PIRNR" id="PIRNR001365"/>
    </source>
</evidence>
<feature type="active site" description="Proton donor/acceptor" evidence="3">
    <location>
        <position position="156"/>
    </location>
</feature>
<comment type="similarity">
    <text evidence="2">Belongs to the DapA family.</text>
</comment>
<dbReference type="SUPFAM" id="SSF51569">
    <property type="entry name" value="Aldolase"/>
    <property type="match status" value="1"/>
</dbReference>
<feature type="binding site" evidence="4">
    <location>
        <position position="68"/>
    </location>
    <ligand>
        <name>pyruvate</name>
        <dbReference type="ChEBI" id="CHEBI:15361"/>
    </ligand>
</feature>
<protein>
    <submittedName>
        <fullName evidence="5">4-hydroxy-tetrahydrodipicolinate synthase</fullName>
    </submittedName>
</protein>
<dbReference type="AlphaFoldDB" id="A0A090MSM8"/>
<evidence type="ECO:0000313" key="6">
    <source>
        <dbReference type="Proteomes" id="UP000035762"/>
    </source>
</evidence>
<evidence type="ECO:0000256" key="4">
    <source>
        <dbReference type="PIRSR" id="PIRSR001365-2"/>
    </source>
</evidence>
<evidence type="ECO:0000256" key="1">
    <source>
        <dbReference type="ARBA" id="ARBA00023239"/>
    </source>
</evidence>
<dbReference type="STRING" id="1035.BN961_02052"/>
<dbReference type="InterPro" id="IPR002220">
    <property type="entry name" value="DapA-like"/>
</dbReference>
<organism evidence="5 6">
    <name type="scientific">Afipia felis</name>
    <name type="common">Cat scratch disease bacillus</name>
    <dbReference type="NCBI Taxonomy" id="1035"/>
    <lineage>
        <taxon>Bacteria</taxon>
        <taxon>Pseudomonadati</taxon>
        <taxon>Pseudomonadota</taxon>
        <taxon>Alphaproteobacteria</taxon>
        <taxon>Hyphomicrobiales</taxon>
        <taxon>Nitrobacteraceae</taxon>
        <taxon>Afipia</taxon>
    </lineage>
</organism>
<dbReference type="SMART" id="SM01130">
    <property type="entry name" value="DHDPS"/>
    <property type="match status" value="1"/>
</dbReference>
<feature type="binding site" evidence="4">
    <location>
        <position position="226"/>
    </location>
    <ligand>
        <name>pyruvate</name>
        <dbReference type="ChEBI" id="CHEBI:15361"/>
    </ligand>
</feature>
<dbReference type="PANTHER" id="PTHR12128:SF72">
    <property type="entry name" value="DIHYDRODIPICOLINATE SYNTHASE"/>
    <property type="match status" value="1"/>
</dbReference>
<dbReference type="CDD" id="cd00408">
    <property type="entry name" value="DHDPS-like"/>
    <property type="match status" value="1"/>
</dbReference>
<dbReference type="PANTHER" id="PTHR12128">
    <property type="entry name" value="DIHYDRODIPICOLINATE SYNTHASE"/>
    <property type="match status" value="1"/>
</dbReference>
<dbReference type="PIRSF" id="PIRSF001365">
    <property type="entry name" value="DHDPS"/>
    <property type="match status" value="1"/>
</dbReference>
<reference evidence="5 6" key="1">
    <citation type="journal article" date="2014" name="Genome Announc.">
        <title>Genome Sequence of Afipia felis Strain 76713, Isolated in Hospital Water Using an Amoeba Co-Culture Procedure.</title>
        <authorList>
            <person name="Benamar S."/>
            <person name="La Scola B."/>
            <person name="Croce O."/>
        </authorList>
    </citation>
    <scope>NUCLEOTIDE SEQUENCE [LARGE SCALE GENOMIC DNA]</scope>
    <source>
        <strain evidence="5 6">76713</strain>
    </source>
</reference>
<name>A0A090MSM8_AFIFE</name>
<dbReference type="EMBL" id="CCAZ020000001">
    <property type="protein sequence ID" value="CEG08634.1"/>
    <property type="molecule type" value="Genomic_DNA"/>
</dbReference>
<dbReference type="GO" id="GO:0008840">
    <property type="term" value="F:4-hydroxy-tetrahydrodipicolinate synthase activity"/>
    <property type="evidence" value="ECO:0007669"/>
    <property type="project" value="TreeGrafter"/>
</dbReference>
<evidence type="ECO:0000313" key="5">
    <source>
        <dbReference type="EMBL" id="CEG08634.1"/>
    </source>
</evidence>
<dbReference type="InterPro" id="IPR013785">
    <property type="entry name" value="Aldolase_TIM"/>
</dbReference>
<dbReference type="Pfam" id="PF00701">
    <property type="entry name" value="DHDPS"/>
    <property type="match status" value="1"/>
</dbReference>
<dbReference type="Gene3D" id="3.20.20.70">
    <property type="entry name" value="Aldolase class I"/>
    <property type="match status" value="1"/>
</dbReference>
<dbReference type="Proteomes" id="UP000035762">
    <property type="component" value="Unassembled WGS sequence"/>
</dbReference>
<evidence type="ECO:0000256" key="3">
    <source>
        <dbReference type="PIRSR" id="PIRSR001365-1"/>
    </source>
</evidence>
<sequence length="312" mass="33722">MSVHSLKTGNSNVKKERAIMKTERFRGVFPYLVTPLDNKQNVNSAIVFKLCDDLIAAGVHGLAALGSTGEFAYLTASQKIAMVESVVAAAKRRVPVLAGVSATTIADAVRQAKACEKAGVDGLVVAIDAYFPINHRGVVDYFTSVAKAVELPIVIYTNPNYQKATLSIEVLNELSDLENIVALKDASSNTGRLLSLLNRIEGRLDIFSASSHIPAAVMMMGGKGWMAGPACVAPKQSIELYDACISGRWSEAVALQRRLWSLNEAFEKYNLAACMKAALEFKGYEVGTAIAPQQQLNEIELEDLKSVVEHCE</sequence>
<gene>
    <name evidence="5" type="primary">dapA_2</name>
    <name evidence="5" type="ORF">BN961_02052</name>
</gene>
<proteinExistence type="inferred from homology"/>
<keyword evidence="1 2" id="KW-0456">Lyase</keyword>
<dbReference type="RefSeq" id="WP_009340605.1">
    <property type="nucleotide sequence ID" value="NZ_CCAZ020000001.1"/>
</dbReference>
<accession>A0A090MSM8</accession>
<comment type="caution">
    <text evidence="5">The sequence shown here is derived from an EMBL/GenBank/DDBJ whole genome shotgun (WGS) entry which is preliminary data.</text>
</comment>
<keyword evidence="6" id="KW-1185">Reference proteome</keyword>
<feature type="active site" description="Schiff-base intermediate with substrate" evidence="3">
    <location>
        <position position="184"/>
    </location>
</feature>